<evidence type="ECO:0000313" key="4">
    <source>
        <dbReference type="Proteomes" id="UP000222163"/>
    </source>
</evidence>
<dbReference type="RefSeq" id="WP_099215186.1">
    <property type="nucleotide sequence ID" value="NZ_JAUYVU010000001.1"/>
</dbReference>
<dbReference type="EMBL" id="PDUU01000004">
    <property type="protein sequence ID" value="PHN98286.1"/>
    <property type="molecule type" value="Genomic_DNA"/>
</dbReference>
<name>A0A2G1BW88_9FLAO</name>
<dbReference type="Proteomes" id="UP001242342">
    <property type="component" value="Unassembled WGS sequence"/>
</dbReference>
<keyword evidence="5" id="KW-1185">Reference proteome</keyword>
<sequence>MFQQVTKGIKISVKTSFRGSVYRGHRQYYAFSYYISIENRSKDTVKLLERFWVIFDALNSTEYVEGEGVVGETPTLKPNDIYNYRSNYFLLSTTGAMGGNYKMINVKTLEEFLVTIPTFQLTTTAILN</sequence>
<comment type="caution">
    <text evidence="3">The sequence shown here is derived from an EMBL/GenBank/DDBJ whole genome shotgun (WGS) entry which is preliminary data.</text>
</comment>
<reference evidence="3" key="2">
    <citation type="submission" date="2017-10" db="EMBL/GenBank/DDBJ databases">
        <authorList>
            <person name="Enke T.N."/>
            <person name="Cordero O.X."/>
        </authorList>
    </citation>
    <scope>NUCLEOTIDE SEQUENCE</scope>
    <source>
        <strain evidence="3">4G03</strain>
    </source>
</reference>
<feature type="domain" description="ApaG" evidence="1">
    <location>
        <begin position="3"/>
        <end position="128"/>
    </location>
</feature>
<evidence type="ECO:0000313" key="2">
    <source>
        <dbReference type="EMBL" id="MDP2540345.1"/>
    </source>
</evidence>
<evidence type="ECO:0000259" key="1">
    <source>
        <dbReference type="PROSITE" id="PS51087"/>
    </source>
</evidence>
<evidence type="ECO:0000313" key="5">
    <source>
        <dbReference type="Proteomes" id="UP001242342"/>
    </source>
</evidence>
<evidence type="ECO:0000313" key="3">
    <source>
        <dbReference type="EMBL" id="PHN98286.1"/>
    </source>
</evidence>
<accession>A0A2G1BW88</accession>
<dbReference type="Gene3D" id="2.60.40.1470">
    <property type="entry name" value="ApaG domain"/>
    <property type="match status" value="1"/>
</dbReference>
<dbReference type="EMBL" id="JAUYVU010000001">
    <property type="protein sequence ID" value="MDP2540345.1"/>
    <property type="molecule type" value="Genomic_DNA"/>
</dbReference>
<dbReference type="SUPFAM" id="SSF110069">
    <property type="entry name" value="ApaG-like"/>
    <property type="match status" value="1"/>
</dbReference>
<dbReference type="InterPro" id="IPR007474">
    <property type="entry name" value="ApaG_domain"/>
</dbReference>
<dbReference type="PANTHER" id="PTHR14289:SF16">
    <property type="entry name" value="POLYMERASE DELTA-INTERACTING PROTEIN 2"/>
    <property type="match status" value="1"/>
</dbReference>
<organism evidence="3 4">
    <name type="scientific">Tenacibaculum discolor</name>
    <dbReference type="NCBI Taxonomy" id="361581"/>
    <lineage>
        <taxon>Bacteria</taxon>
        <taxon>Pseudomonadati</taxon>
        <taxon>Bacteroidota</taxon>
        <taxon>Flavobacteriia</taxon>
        <taxon>Flavobacteriales</taxon>
        <taxon>Flavobacteriaceae</taxon>
        <taxon>Tenacibaculum</taxon>
    </lineage>
</organism>
<dbReference type="InterPro" id="IPR036767">
    <property type="entry name" value="ApaG_sf"/>
</dbReference>
<reference evidence="3 4" key="1">
    <citation type="journal article" date="2016" name="Nat. Commun.">
        <title>Microbial interactions lead to rapid micro-scale successions on model marine particles.</title>
        <authorList>
            <person name="Datta M.S."/>
            <person name="Sliwerska E."/>
            <person name="Gore J."/>
            <person name="Polz M.F."/>
            <person name="Cordero O.X."/>
        </authorList>
    </citation>
    <scope>NUCLEOTIDE SEQUENCE [LARGE SCALE GENOMIC DNA]</scope>
    <source>
        <strain evidence="3 4">4G03</strain>
    </source>
</reference>
<dbReference type="NCBIfam" id="NF003967">
    <property type="entry name" value="PRK05461.1"/>
    <property type="match status" value="1"/>
</dbReference>
<dbReference type="Proteomes" id="UP000222163">
    <property type="component" value="Unassembled WGS sequence"/>
</dbReference>
<protein>
    <submittedName>
        <fullName evidence="3">Co2+/Mg2+ efflux protein ApaG</fullName>
    </submittedName>
</protein>
<reference evidence="2 5" key="3">
    <citation type="submission" date="2023-07" db="EMBL/GenBank/DDBJ databases">
        <title>Genome content predicts the carbon catabolic preferences of heterotrophic bacteria.</title>
        <authorList>
            <person name="Gralka M."/>
        </authorList>
    </citation>
    <scope>NUCLEOTIDE SEQUENCE [LARGE SCALE GENOMIC DNA]</scope>
    <source>
        <strain evidence="2 5">4G03</strain>
    </source>
</reference>
<proteinExistence type="predicted"/>
<gene>
    <name evidence="2" type="primary">apaG</name>
    <name evidence="3" type="ORF">CSC81_07760</name>
    <name evidence="2" type="ORF">Q8W23_02545</name>
</gene>
<dbReference type="GO" id="GO:0070987">
    <property type="term" value="P:error-free translesion synthesis"/>
    <property type="evidence" value="ECO:0007669"/>
    <property type="project" value="TreeGrafter"/>
</dbReference>
<dbReference type="PROSITE" id="PS51087">
    <property type="entry name" value="APAG"/>
    <property type="match status" value="1"/>
</dbReference>
<dbReference type="Pfam" id="PF04379">
    <property type="entry name" value="DUF525"/>
    <property type="match status" value="1"/>
</dbReference>
<dbReference type="PANTHER" id="PTHR14289">
    <property type="entry name" value="F-BOX ONLY PROTEIN 3"/>
    <property type="match status" value="1"/>
</dbReference>
<dbReference type="AlphaFoldDB" id="A0A2G1BW88"/>